<gene>
    <name evidence="1" type="ORF">CRG98_047934</name>
</gene>
<feature type="non-terminal residue" evidence="1">
    <location>
        <position position="1"/>
    </location>
</feature>
<dbReference type="EMBL" id="PGOL01008476">
    <property type="protein sequence ID" value="PKI31675.1"/>
    <property type="molecule type" value="Genomic_DNA"/>
</dbReference>
<protein>
    <submittedName>
        <fullName evidence="1">Uncharacterized protein</fullName>
    </submittedName>
</protein>
<evidence type="ECO:0000313" key="1">
    <source>
        <dbReference type="EMBL" id="PKI31675.1"/>
    </source>
</evidence>
<accession>A0A2I0HJ00</accession>
<proteinExistence type="predicted"/>
<name>A0A2I0HJ00_PUNGR</name>
<evidence type="ECO:0000313" key="2">
    <source>
        <dbReference type="Proteomes" id="UP000233551"/>
    </source>
</evidence>
<dbReference type="Proteomes" id="UP000233551">
    <property type="component" value="Unassembled WGS sequence"/>
</dbReference>
<sequence length="113" mass="12562">VSIDHGESSAAPGVISRTLSCRRRGVHGREPLPVASSPLIRAFDCRWLTGLDPFPLFRSSSPSPFSAQRLVRPSVSPGQFLLRAGQSDPIRFDPTRLFGDFFYLTEKPFNFPD</sequence>
<organism evidence="1 2">
    <name type="scientific">Punica granatum</name>
    <name type="common">Pomegranate</name>
    <dbReference type="NCBI Taxonomy" id="22663"/>
    <lineage>
        <taxon>Eukaryota</taxon>
        <taxon>Viridiplantae</taxon>
        <taxon>Streptophyta</taxon>
        <taxon>Embryophyta</taxon>
        <taxon>Tracheophyta</taxon>
        <taxon>Spermatophyta</taxon>
        <taxon>Magnoliopsida</taxon>
        <taxon>eudicotyledons</taxon>
        <taxon>Gunneridae</taxon>
        <taxon>Pentapetalae</taxon>
        <taxon>rosids</taxon>
        <taxon>malvids</taxon>
        <taxon>Myrtales</taxon>
        <taxon>Lythraceae</taxon>
        <taxon>Punica</taxon>
    </lineage>
</organism>
<reference evidence="1 2" key="1">
    <citation type="submission" date="2017-11" db="EMBL/GenBank/DDBJ databases">
        <title>De-novo sequencing of pomegranate (Punica granatum L.) genome.</title>
        <authorList>
            <person name="Akparov Z."/>
            <person name="Amiraslanov A."/>
            <person name="Hajiyeva S."/>
            <person name="Abbasov M."/>
            <person name="Kaur K."/>
            <person name="Hamwieh A."/>
            <person name="Solovyev V."/>
            <person name="Salamov A."/>
            <person name="Braich B."/>
            <person name="Kosarev P."/>
            <person name="Mahmoud A."/>
            <person name="Hajiyev E."/>
            <person name="Babayeva S."/>
            <person name="Izzatullayeva V."/>
            <person name="Mammadov A."/>
            <person name="Mammadov A."/>
            <person name="Sharifova S."/>
            <person name="Ojaghi J."/>
            <person name="Eynullazada K."/>
            <person name="Bayramov B."/>
            <person name="Abdulazimova A."/>
            <person name="Shahmuradov I."/>
        </authorList>
    </citation>
    <scope>NUCLEOTIDE SEQUENCE [LARGE SCALE GENOMIC DNA]</scope>
    <source>
        <strain evidence="2">cv. AG2017</strain>
        <tissue evidence="1">Leaf</tissue>
    </source>
</reference>
<keyword evidence="2" id="KW-1185">Reference proteome</keyword>
<dbReference type="AlphaFoldDB" id="A0A2I0HJ00"/>
<comment type="caution">
    <text evidence="1">The sequence shown here is derived from an EMBL/GenBank/DDBJ whole genome shotgun (WGS) entry which is preliminary data.</text>
</comment>